<dbReference type="PROSITE" id="PS51257">
    <property type="entry name" value="PROKAR_LIPOPROTEIN"/>
    <property type="match status" value="1"/>
</dbReference>
<evidence type="ECO:0000313" key="1">
    <source>
        <dbReference type="EMBL" id="GAA3929848.1"/>
    </source>
</evidence>
<dbReference type="EMBL" id="BAABDH010000021">
    <property type="protein sequence ID" value="GAA3929848.1"/>
    <property type="molecule type" value="Genomic_DNA"/>
</dbReference>
<evidence type="ECO:0000313" key="2">
    <source>
        <dbReference type="Proteomes" id="UP001499909"/>
    </source>
</evidence>
<proteinExistence type="predicted"/>
<comment type="caution">
    <text evidence="1">The sequence shown here is derived from an EMBL/GenBank/DDBJ whole genome shotgun (WGS) entry which is preliminary data.</text>
</comment>
<name>A0ABP7MX04_9BACT</name>
<accession>A0ABP7MX04</accession>
<dbReference type="RefSeq" id="WP_345112000.1">
    <property type="nucleotide sequence ID" value="NZ_BAABDH010000021.1"/>
</dbReference>
<keyword evidence="2" id="KW-1185">Reference proteome</keyword>
<sequence length="168" mass="18557">MNQKLFPLLGVVALLGAASCQPKEDFAEIGEPFATAESTIGDFTLTQVVQVDNDAVNNNYPAEVQRMDLTADYPYNQVVFSFQANGTEPTNFVVTNPGNAPVFLGSGTWKFDDSKGPRKIIISQANGRKDTLQYGQSYRPSDNKLGLKLLRRTGNKTLVTYELNFVRK</sequence>
<dbReference type="Proteomes" id="UP001499909">
    <property type="component" value="Unassembled WGS sequence"/>
</dbReference>
<protein>
    <recommendedName>
        <fullName evidence="3">DUF5004 domain-containing protein</fullName>
    </recommendedName>
</protein>
<evidence type="ECO:0008006" key="3">
    <source>
        <dbReference type="Google" id="ProtNLM"/>
    </source>
</evidence>
<reference evidence="2" key="1">
    <citation type="journal article" date="2019" name="Int. J. Syst. Evol. Microbiol.">
        <title>The Global Catalogue of Microorganisms (GCM) 10K type strain sequencing project: providing services to taxonomists for standard genome sequencing and annotation.</title>
        <authorList>
            <consortium name="The Broad Institute Genomics Platform"/>
            <consortium name="The Broad Institute Genome Sequencing Center for Infectious Disease"/>
            <person name="Wu L."/>
            <person name="Ma J."/>
        </authorList>
    </citation>
    <scope>NUCLEOTIDE SEQUENCE [LARGE SCALE GENOMIC DNA]</scope>
    <source>
        <strain evidence="2">JCM 17214</strain>
    </source>
</reference>
<gene>
    <name evidence="1" type="ORF">GCM10022406_14060</name>
</gene>
<organism evidence="1 2">
    <name type="scientific">Hymenobacter algoricola</name>
    <dbReference type="NCBI Taxonomy" id="486267"/>
    <lineage>
        <taxon>Bacteria</taxon>
        <taxon>Pseudomonadati</taxon>
        <taxon>Bacteroidota</taxon>
        <taxon>Cytophagia</taxon>
        <taxon>Cytophagales</taxon>
        <taxon>Hymenobacteraceae</taxon>
        <taxon>Hymenobacter</taxon>
    </lineage>
</organism>